<sequence length="43" mass="5120">MLIPFVFSRAEAEFASFVRRAFYHKLALAKIFRRPKHLQKQAV</sequence>
<evidence type="ECO:0000313" key="2">
    <source>
        <dbReference type="Proteomes" id="UP000004457"/>
    </source>
</evidence>
<dbReference type="AlphaFoldDB" id="C0EQI6"/>
<organism evidence="1 2">
    <name type="scientific">Neisseria flavescens NRL30031/H210</name>
    <dbReference type="NCBI Taxonomy" id="546264"/>
    <lineage>
        <taxon>Bacteria</taxon>
        <taxon>Pseudomonadati</taxon>
        <taxon>Pseudomonadota</taxon>
        <taxon>Betaproteobacteria</taxon>
        <taxon>Neisseriales</taxon>
        <taxon>Neisseriaceae</taxon>
        <taxon>Neisseria</taxon>
    </lineage>
</organism>
<protein>
    <submittedName>
        <fullName evidence="1">Uncharacterized protein</fullName>
    </submittedName>
</protein>
<proteinExistence type="predicted"/>
<reference evidence="1 2" key="1">
    <citation type="submission" date="2009-01" db="EMBL/GenBank/DDBJ databases">
        <authorList>
            <person name="Fulton L."/>
            <person name="Clifton S."/>
            <person name="Chinwalla A.T."/>
            <person name="Mitreva M."/>
            <person name="Sodergren E."/>
            <person name="Weinstock G."/>
            <person name="Clifton S."/>
            <person name="Dooling D.J."/>
            <person name="Fulton B."/>
            <person name="Minx P."/>
            <person name="Pepin K.H."/>
            <person name="Johnson M."/>
            <person name="Bhonagiri V."/>
            <person name="Nash W.E."/>
            <person name="Mardis E.R."/>
            <person name="Wilson R.K."/>
        </authorList>
    </citation>
    <scope>NUCLEOTIDE SEQUENCE [LARGE SCALE GENOMIC DNA]</scope>
    <source>
        <strain evidence="1 2">NRL30031/H210</strain>
    </source>
</reference>
<dbReference type="Proteomes" id="UP000004457">
    <property type="component" value="Unassembled WGS sequence"/>
</dbReference>
<comment type="caution">
    <text evidence="1">The sequence shown here is derived from an EMBL/GenBank/DDBJ whole genome shotgun (WGS) entry which is preliminary data.</text>
</comment>
<name>C0EQI6_NEIFL</name>
<evidence type="ECO:0000313" key="1">
    <source>
        <dbReference type="EMBL" id="EEG32697.1"/>
    </source>
</evidence>
<keyword evidence="2" id="KW-1185">Reference proteome</keyword>
<dbReference type="EMBL" id="ACEN01000099">
    <property type="protein sequence ID" value="EEG32697.1"/>
    <property type="molecule type" value="Genomic_DNA"/>
</dbReference>
<gene>
    <name evidence="1" type="ORF">NEIFLAOT_02195</name>
</gene>
<accession>C0EQI6</accession>